<feature type="signal peptide" evidence="5">
    <location>
        <begin position="1"/>
        <end position="24"/>
    </location>
</feature>
<evidence type="ECO:0000256" key="4">
    <source>
        <dbReference type="ARBA" id="ARBA00022833"/>
    </source>
</evidence>
<dbReference type="Gene3D" id="3.30.70.360">
    <property type="match status" value="1"/>
</dbReference>
<reference evidence="7 8" key="1">
    <citation type="submission" date="2017-05" db="EMBL/GenBank/DDBJ databases">
        <authorList>
            <person name="Varghese N."/>
            <person name="Submissions S."/>
        </authorList>
    </citation>
    <scope>NUCLEOTIDE SEQUENCE [LARGE SCALE GENOMIC DNA]</scope>
    <source>
        <strain evidence="7 8">DSM 26001</strain>
    </source>
</reference>
<keyword evidence="5" id="KW-0732">Signal</keyword>
<evidence type="ECO:0000313" key="7">
    <source>
        <dbReference type="EMBL" id="SMP65124.1"/>
    </source>
</evidence>
<dbReference type="InterPro" id="IPR011650">
    <property type="entry name" value="Peptidase_M20_dimer"/>
</dbReference>
<dbReference type="Proteomes" id="UP001158049">
    <property type="component" value="Unassembled WGS sequence"/>
</dbReference>
<dbReference type="Gene3D" id="3.40.630.10">
    <property type="entry name" value="Zn peptidases"/>
    <property type="match status" value="1"/>
</dbReference>
<name>A0ABY1QAH0_9BURK</name>
<dbReference type="NCBIfam" id="NF004788">
    <property type="entry name" value="PRK06133.1"/>
    <property type="match status" value="1"/>
</dbReference>
<dbReference type="Pfam" id="PF01546">
    <property type="entry name" value="Peptidase_M20"/>
    <property type="match status" value="1"/>
</dbReference>
<evidence type="ECO:0000256" key="3">
    <source>
        <dbReference type="ARBA" id="ARBA00022801"/>
    </source>
</evidence>
<dbReference type="Pfam" id="PF07687">
    <property type="entry name" value="M20_dimer"/>
    <property type="match status" value="1"/>
</dbReference>
<evidence type="ECO:0000313" key="8">
    <source>
        <dbReference type="Proteomes" id="UP001158049"/>
    </source>
</evidence>
<accession>A0ABY1QAH0</accession>
<evidence type="ECO:0000256" key="5">
    <source>
        <dbReference type="SAM" id="SignalP"/>
    </source>
</evidence>
<dbReference type="PANTHER" id="PTHR43808">
    <property type="entry name" value="ACETYLORNITHINE DEACETYLASE"/>
    <property type="match status" value="1"/>
</dbReference>
<dbReference type="RefSeq" id="WP_283442999.1">
    <property type="nucleotide sequence ID" value="NZ_FXUL01000010.1"/>
</dbReference>
<organism evidence="7 8">
    <name type="scientific">Noviherbaspirillum suwonense</name>
    <dbReference type="NCBI Taxonomy" id="1224511"/>
    <lineage>
        <taxon>Bacteria</taxon>
        <taxon>Pseudomonadati</taxon>
        <taxon>Pseudomonadota</taxon>
        <taxon>Betaproteobacteria</taxon>
        <taxon>Burkholderiales</taxon>
        <taxon>Oxalobacteraceae</taxon>
        <taxon>Noviherbaspirillum</taxon>
    </lineage>
</organism>
<protein>
    <submittedName>
        <fullName evidence="7">Glutamate carboxypeptidase</fullName>
    </submittedName>
</protein>
<feature type="domain" description="Peptidase M20 dimerisation" evidence="6">
    <location>
        <begin position="221"/>
        <end position="319"/>
    </location>
</feature>
<dbReference type="InterPro" id="IPR036264">
    <property type="entry name" value="Bact_exopeptidase_dim_dom"/>
</dbReference>
<dbReference type="InterPro" id="IPR017150">
    <property type="entry name" value="Pept_M20_glutamate_carboxypep"/>
</dbReference>
<proteinExistence type="predicted"/>
<keyword evidence="4" id="KW-0862">Zinc</keyword>
<dbReference type="SUPFAM" id="SSF55031">
    <property type="entry name" value="Bacterial exopeptidase dimerisation domain"/>
    <property type="match status" value="1"/>
</dbReference>
<dbReference type="GO" id="GO:0004180">
    <property type="term" value="F:carboxypeptidase activity"/>
    <property type="evidence" value="ECO:0007669"/>
    <property type="project" value="UniProtKB-KW"/>
</dbReference>
<feature type="chain" id="PRO_5045227533" evidence="5">
    <location>
        <begin position="25"/>
        <end position="428"/>
    </location>
</feature>
<keyword evidence="2" id="KW-0479">Metal-binding</keyword>
<comment type="cofactor">
    <cofactor evidence="1">
        <name>Zn(2+)</name>
        <dbReference type="ChEBI" id="CHEBI:29105"/>
    </cofactor>
</comment>
<keyword evidence="7" id="KW-0121">Carboxypeptidase</keyword>
<comment type="caution">
    <text evidence="7">The sequence shown here is derived from an EMBL/GenBank/DDBJ whole genome shotgun (WGS) entry which is preliminary data.</text>
</comment>
<keyword evidence="3" id="KW-0378">Hydrolase</keyword>
<evidence type="ECO:0000259" key="6">
    <source>
        <dbReference type="Pfam" id="PF07687"/>
    </source>
</evidence>
<gene>
    <name evidence="7" type="ORF">SAMN06295970_110161</name>
</gene>
<sequence length="428" mass="45942">MIPACKLRILPLILAAALAAPAFAAGQPVEPVLAEARKHKAPLLETLKSLCNIESGSRDLEGLDKVAELVAARLKTLGGDVQLVDVNNDVYRMEDTPEKVGRVVRATFKGNGSKNIMMLAHMDTVYLKGMLEKQPFRIDGDKAYGLAIADDKQGIATILHTIAMLKDMGFKDYGTLTVLINADEEISSPGSRKLIAKLGAEHDVTMSFESSRANSDKLSLATAGIGAVTLKVQGRASHAGSAPEKGVNALYEMAHQVTQMSKLSDASTGVKMNWTLASAGSNRNVIPADAQAQADVRVLRAADYDGIERQVQERSAQKLLPESKVTAVFERRRPPLEASDASQALARHAQSVYRELGRELVVDPVAEGGGTDAAFAAQGNRNAVVERFGLQGFGAHTADAEYILLDSIEPRLYLAARMVMDVSRGQLK</sequence>
<dbReference type="InterPro" id="IPR001261">
    <property type="entry name" value="ArgE/DapE_CS"/>
</dbReference>
<dbReference type="PIRSF" id="PIRSF037238">
    <property type="entry name" value="Carboxypeptidase_G2"/>
    <property type="match status" value="1"/>
</dbReference>
<dbReference type="CDD" id="cd03885">
    <property type="entry name" value="M20_CPDG2"/>
    <property type="match status" value="1"/>
</dbReference>
<dbReference type="InterPro" id="IPR002933">
    <property type="entry name" value="Peptidase_M20"/>
</dbReference>
<keyword evidence="7" id="KW-0645">Protease</keyword>
<dbReference type="SUPFAM" id="SSF53187">
    <property type="entry name" value="Zn-dependent exopeptidases"/>
    <property type="match status" value="1"/>
</dbReference>
<evidence type="ECO:0000256" key="1">
    <source>
        <dbReference type="ARBA" id="ARBA00001947"/>
    </source>
</evidence>
<dbReference type="EMBL" id="FXUL01000010">
    <property type="protein sequence ID" value="SMP65124.1"/>
    <property type="molecule type" value="Genomic_DNA"/>
</dbReference>
<dbReference type="PANTHER" id="PTHR43808:SF10">
    <property type="entry name" value="BLL3749 PROTEIN"/>
    <property type="match status" value="1"/>
</dbReference>
<dbReference type="PROSITE" id="PS00758">
    <property type="entry name" value="ARGE_DAPE_CPG2_1"/>
    <property type="match status" value="1"/>
</dbReference>
<dbReference type="InterPro" id="IPR050072">
    <property type="entry name" value="Peptidase_M20A"/>
</dbReference>
<keyword evidence="8" id="KW-1185">Reference proteome</keyword>
<evidence type="ECO:0000256" key="2">
    <source>
        <dbReference type="ARBA" id="ARBA00022723"/>
    </source>
</evidence>